<name>A0AAW1YRK1_RUBAR</name>
<evidence type="ECO:0000313" key="2">
    <source>
        <dbReference type="EMBL" id="KAK9951264.1"/>
    </source>
</evidence>
<evidence type="ECO:0000256" key="1">
    <source>
        <dbReference type="SAM" id="MobiDB-lite"/>
    </source>
</evidence>
<dbReference type="Proteomes" id="UP001457282">
    <property type="component" value="Unassembled WGS sequence"/>
</dbReference>
<feature type="region of interest" description="Disordered" evidence="1">
    <location>
        <begin position="1"/>
        <end position="35"/>
    </location>
</feature>
<reference evidence="2 3" key="1">
    <citation type="journal article" date="2023" name="G3 (Bethesda)">
        <title>A chromosome-length genome assembly and annotation of blackberry (Rubus argutus, cv. 'Hillquist').</title>
        <authorList>
            <person name="Bruna T."/>
            <person name="Aryal R."/>
            <person name="Dudchenko O."/>
            <person name="Sargent D.J."/>
            <person name="Mead D."/>
            <person name="Buti M."/>
            <person name="Cavallini A."/>
            <person name="Hytonen T."/>
            <person name="Andres J."/>
            <person name="Pham M."/>
            <person name="Weisz D."/>
            <person name="Mascagni F."/>
            <person name="Usai G."/>
            <person name="Natali L."/>
            <person name="Bassil N."/>
            <person name="Fernandez G.E."/>
            <person name="Lomsadze A."/>
            <person name="Armour M."/>
            <person name="Olukolu B."/>
            <person name="Poorten T."/>
            <person name="Britton C."/>
            <person name="Davik J."/>
            <person name="Ashrafi H."/>
            <person name="Aiden E.L."/>
            <person name="Borodovsky M."/>
            <person name="Worthington M."/>
        </authorList>
    </citation>
    <scope>NUCLEOTIDE SEQUENCE [LARGE SCALE GENOMIC DNA]</scope>
    <source>
        <strain evidence="2">PI 553951</strain>
    </source>
</reference>
<gene>
    <name evidence="2" type="ORF">M0R45_006719</name>
</gene>
<organism evidence="2 3">
    <name type="scientific">Rubus argutus</name>
    <name type="common">Southern blackberry</name>
    <dbReference type="NCBI Taxonomy" id="59490"/>
    <lineage>
        <taxon>Eukaryota</taxon>
        <taxon>Viridiplantae</taxon>
        <taxon>Streptophyta</taxon>
        <taxon>Embryophyta</taxon>
        <taxon>Tracheophyta</taxon>
        <taxon>Spermatophyta</taxon>
        <taxon>Magnoliopsida</taxon>
        <taxon>eudicotyledons</taxon>
        <taxon>Gunneridae</taxon>
        <taxon>Pentapetalae</taxon>
        <taxon>rosids</taxon>
        <taxon>fabids</taxon>
        <taxon>Rosales</taxon>
        <taxon>Rosaceae</taxon>
        <taxon>Rosoideae</taxon>
        <taxon>Rosoideae incertae sedis</taxon>
        <taxon>Rubus</taxon>
    </lineage>
</organism>
<sequence length="71" mass="7567">MESNSITPTPSPATNFTHSSTGTTPSQTPTSTPIPVRQFSSSNYSKCCQCSLLSILQVFLLSNLSKGKTRA</sequence>
<accession>A0AAW1YRK1</accession>
<comment type="caution">
    <text evidence="2">The sequence shown here is derived from an EMBL/GenBank/DDBJ whole genome shotgun (WGS) entry which is preliminary data.</text>
</comment>
<dbReference type="AlphaFoldDB" id="A0AAW1YRK1"/>
<feature type="compositionally biased region" description="Low complexity" evidence="1">
    <location>
        <begin position="17"/>
        <end position="35"/>
    </location>
</feature>
<evidence type="ECO:0000313" key="3">
    <source>
        <dbReference type="Proteomes" id="UP001457282"/>
    </source>
</evidence>
<dbReference type="EMBL" id="JBEDUW010000001">
    <property type="protein sequence ID" value="KAK9951264.1"/>
    <property type="molecule type" value="Genomic_DNA"/>
</dbReference>
<feature type="compositionally biased region" description="Polar residues" evidence="1">
    <location>
        <begin position="1"/>
        <end position="16"/>
    </location>
</feature>
<proteinExistence type="predicted"/>
<protein>
    <submittedName>
        <fullName evidence="2">Uncharacterized protein</fullName>
    </submittedName>
</protein>
<keyword evidence="3" id="KW-1185">Reference proteome</keyword>